<evidence type="ECO:0000313" key="3">
    <source>
        <dbReference type="Proteomes" id="UP001610432"/>
    </source>
</evidence>
<evidence type="ECO:0000313" key="2">
    <source>
        <dbReference type="EMBL" id="KAL2867799.1"/>
    </source>
</evidence>
<proteinExistence type="predicted"/>
<name>A0ABR4LTD5_9EURO</name>
<dbReference type="GeneID" id="98150509"/>
<sequence length="139" mass="15423">MVTCHANQGPIWRALRLTTLSIRLAVQGFVAFALLLTSTIVFPSRHELAHPLTRFWMRTARVLVPHLHQLLASEGHPSPAFKSGQDREFFCAISCCLGLVLRLECRPERWRDDSATSGCGCPESCLGWTDSLGVDHPIG</sequence>
<comment type="caution">
    <text evidence="2">The sequence shown here is derived from an EMBL/GenBank/DDBJ whole genome shotgun (WGS) entry which is preliminary data.</text>
</comment>
<reference evidence="2 3" key="1">
    <citation type="submission" date="2024-07" db="EMBL/GenBank/DDBJ databases">
        <title>Section-level genome sequencing and comparative genomics of Aspergillus sections Usti and Cavernicolus.</title>
        <authorList>
            <consortium name="Lawrence Berkeley National Laboratory"/>
            <person name="Nybo J.L."/>
            <person name="Vesth T.C."/>
            <person name="Theobald S."/>
            <person name="Frisvad J.C."/>
            <person name="Larsen T.O."/>
            <person name="Kjaerboelling I."/>
            <person name="Rothschild-Mancinelli K."/>
            <person name="Lyhne E.K."/>
            <person name="Kogle M.E."/>
            <person name="Barry K."/>
            <person name="Clum A."/>
            <person name="Na H."/>
            <person name="Ledsgaard L."/>
            <person name="Lin J."/>
            <person name="Lipzen A."/>
            <person name="Kuo A."/>
            <person name="Riley R."/>
            <person name="Mondo S."/>
            <person name="Labutti K."/>
            <person name="Haridas S."/>
            <person name="Pangalinan J."/>
            <person name="Salamov A.A."/>
            <person name="Simmons B.A."/>
            <person name="Magnuson J.K."/>
            <person name="Chen J."/>
            <person name="Drula E."/>
            <person name="Henrissat B."/>
            <person name="Wiebenga A."/>
            <person name="Lubbers R.J."/>
            <person name="Gomes A.C."/>
            <person name="Macurrencykelacurrency M.R."/>
            <person name="Stajich J."/>
            <person name="Grigoriev I.V."/>
            <person name="Mortensen U.H."/>
            <person name="De Vries R.P."/>
            <person name="Baker S.E."/>
            <person name="Andersen M.R."/>
        </authorList>
    </citation>
    <scope>NUCLEOTIDE SEQUENCE [LARGE SCALE GENOMIC DNA]</scope>
    <source>
        <strain evidence="2 3">CBS 449.75</strain>
    </source>
</reference>
<evidence type="ECO:0000256" key="1">
    <source>
        <dbReference type="SAM" id="Phobius"/>
    </source>
</evidence>
<keyword evidence="1" id="KW-0472">Membrane</keyword>
<feature type="transmembrane region" description="Helical" evidence="1">
    <location>
        <begin position="20"/>
        <end position="42"/>
    </location>
</feature>
<keyword evidence="1" id="KW-1133">Transmembrane helix</keyword>
<dbReference type="Proteomes" id="UP001610432">
    <property type="component" value="Unassembled WGS sequence"/>
</dbReference>
<organism evidence="2 3">
    <name type="scientific">Aspergillus lucknowensis</name>
    <dbReference type="NCBI Taxonomy" id="176173"/>
    <lineage>
        <taxon>Eukaryota</taxon>
        <taxon>Fungi</taxon>
        <taxon>Dikarya</taxon>
        <taxon>Ascomycota</taxon>
        <taxon>Pezizomycotina</taxon>
        <taxon>Eurotiomycetes</taxon>
        <taxon>Eurotiomycetidae</taxon>
        <taxon>Eurotiales</taxon>
        <taxon>Aspergillaceae</taxon>
        <taxon>Aspergillus</taxon>
        <taxon>Aspergillus subgen. Nidulantes</taxon>
    </lineage>
</organism>
<protein>
    <submittedName>
        <fullName evidence="2">Uncharacterized protein</fullName>
    </submittedName>
</protein>
<keyword evidence="3" id="KW-1185">Reference proteome</keyword>
<dbReference type="RefSeq" id="XP_070886778.1">
    <property type="nucleotide sequence ID" value="XM_071035437.1"/>
</dbReference>
<gene>
    <name evidence="2" type="ORF">BJX67DRAFT_77520</name>
</gene>
<keyword evidence="1" id="KW-0812">Transmembrane</keyword>
<dbReference type="EMBL" id="JBFXLQ010000017">
    <property type="protein sequence ID" value="KAL2867799.1"/>
    <property type="molecule type" value="Genomic_DNA"/>
</dbReference>
<accession>A0ABR4LTD5</accession>